<protein>
    <submittedName>
        <fullName evidence="3">Type IV pilus modification protein PilV</fullName>
    </submittedName>
</protein>
<proteinExistence type="predicted"/>
<keyword evidence="1" id="KW-1133">Transmembrane helix</keyword>
<accession>A0ABP3WC34</accession>
<dbReference type="Proteomes" id="UP001500021">
    <property type="component" value="Unassembled WGS sequence"/>
</dbReference>
<organism evidence="3 4">
    <name type="scientific">Colwellia asteriadis</name>
    <dbReference type="NCBI Taxonomy" id="517723"/>
    <lineage>
        <taxon>Bacteria</taxon>
        <taxon>Pseudomonadati</taxon>
        <taxon>Pseudomonadota</taxon>
        <taxon>Gammaproteobacteria</taxon>
        <taxon>Alteromonadales</taxon>
        <taxon>Colwelliaceae</taxon>
        <taxon>Colwellia</taxon>
    </lineage>
</organism>
<evidence type="ECO:0000259" key="2">
    <source>
        <dbReference type="Pfam" id="PF22150"/>
    </source>
</evidence>
<evidence type="ECO:0000313" key="4">
    <source>
        <dbReference type="Proteomes" id="UP001500021"/>
    </source>
</evidence>
<dbReference type="Pfam" id="PF22150">
    <property type="entry name" value="Tt1218-like"/>
    <property type="match status" value="1"/>
</dbReference>
<dbReference type="InterPro" id="IPR012902">
    <property type="entry name" value="N_methyl_site"/>
</dbReference>
<name>A0ABP3WC34_9GAMM</name>
<keyword evidence="1" id="KW-0472">Membrane</keyword>
<gene>
    <name evidence="3" type="primary">pilV</name>
    <name evidence="3" type="ORF">GCM10009111_00170</name>
</gene>
<evidence type="ECO:0000256" key="1">
    <source>
        <dbReference type="SAM" id="Phobius"/>
    </source>
</evidence>
<reference evidence="4" key="1">
    <citation type="journal article" date="2019" name="Int. J. Syst. Evol. Microbiol.">
        <title>The Global Catalogue of Microorganisms (GCM) 10K type strain sequencing project: providing services to taxonomists for standard genome sequencing and annotation.</title>
        <authorList>
            <consortium name="The Broad Institute Genomics Platform"/>
            <consortium name="The Broad Institute Genome Sequencing Center for Infectious Disease"/>
            <person name="Wu L."/>
            <person name="Ma J."/>
        </authorList>
    </citation>
    <scope>NUCLEOTIDE SEQUENCE [LARGE SCALE GENOMIC DNA]</scope>
    <source>
        <strain evidence="4">JCM 15608</strain>
    </source>
</reference>
<keyword evidence="4" id="KW-1185">Reference proteome</keyword>
<dbReference type="InterPro" id="IPR013362">
    <property type="entry name" value="Pilus_4_PilV"/>
</dbReference>
<sequence>MMKSNNFKYICSIKRSVGMTFIEVLVALVILSTGILGAVALQATAKQGSFDAMQRSLASSLAQDIIARIRANNPTTINAYIADDYGDSLDAVPGNRCTAACTAAELVTNDRYEWELALMGGDVTSALGSAGGLLGATGCIAQVGSAITVVVSWQARKDISDAAKVAGCGTAGAKRRQVVVQAFII</sequence>
<dbReference type="Pfam" id="PF07963">
    <property type="entry name" value="N_methyl"/>
    <property type="match status" value="1"/>
</dbReference>
<feature type="domain" description="Type IV pilin Tt1218-like" evidence="2">
    <location>
        <begin position="40"/>
        <end position="109"/>
    </location>
</feature>
<keyword evidence="1" id="KW-0812">Transmembrane</keyword>
<evidence type="ECO:0000313" key="3">
    <source>
        <dbReference type="EMBL" id="GAA0809975.1"/>
    </source>
</evidence>
<dbReference type="EMBL" id="BAAAFA010000001">
    <property type="protein sequence ID" value="GAA0809975.1"/>
    <property type="molecule type" value="Genomic_DNA"/>
</dbReference>
<dbReference type="RefSeq" id="WP_343813446.1">
    <property type="nucleotide sequence ID" value="NZ_BAAAFA010000001.1"/>
</dbReference>
<dbReference type="NCBIfam" id="TIGR02523">
    <property type="entry name" value="type_IV_pilV"/>
    <property type="match status" value="1"/>
</dbReference>
<dbReference type="InterPro" id="IPR054402">
    <property type="entry name" value="Tt1218-like_dom"/>
</dbReference>
<feature type="transmembrane region" description="Helical" evidence="1">
    <location>
        <begin position="21"/>
        <end position="41"/>
    </location>
</feature>
<comment type="caution">
    <text evidence="3">The sequence shown here is derived from an EMBL/GenBank/DDBJ whole genome shotgun (WGS) entry which is preliminary data.</text>
</comment>